<gene>
    <name evidence="2" type="ORF">EGW08_017637</name>
</gene>
<dbReference type="Proteomes" id="UP000271974">
    <property type="component" value="Unassembled WGS sequence"/>
</dbReference>
<dbReference type="Gene3D" id="3.40.30.10">
    <property type="entry name" value="Glutaredoxin"/>
    <property type="match status" value="1"/>
</dbReference>
<accession>A0A433SZ62</accession>
<dbReference type="PANTHER" id="PTHR15337:SF11">
    <property type="entry name" value="THIOREDOXIN DOMAIN-CONTAINING PROTEIN"/>
    <property type="match status" value="1"/>
</dbReference>
<keyword evidence="3" id="KW-1185">Reference proteome</keyword>
<organism evidence="2 3">
    <name type="scientific">Elysia chlorotica</name>
    <name type="common">Eastern emerald elysia</name>
    <name type="synonym">Sea slug</name>
    <dbReference type="NCBI Taxonomy" id="188477"/>
    <lineage>
        <taxon>Eukaryota</taxon>
        <taxon>Metazoa</taxon>
        <taxon>Spiralia</taxon>
        <taxon>Lophotrochozoa</taxon>
        <taxon>Mollusca</taxon>
        <taxon>Gastropoda</taxon>
        <taxon>Heterobranchia</taxon>
        <taxon>Euthyneura</taxon>
        <taxon>Panpulmonata</taxon>
        <taxon>Sacoglossa</taxon>
        <taxon>Placobranchoidea</taxon>
        <taxon>Plakobranchidae</taxon>
        <taxon>Elysia</taxon>
    </lineage>
</organism>
<keyword evidence="1" id="KW-0732">Signal</keyword>
<name>A0A433SZ62_ELYCH</name>
<evidence type="ECO:0000256" key="1">
    <source>
        <dbReference type="ARBA" id="ARBA00022729"/>
    </source>
</evidence>
<comment type="caution">
    <text evidence="2">The sequence shown here is derived from an EMBL/GenBank/DDBJ whole genome shotgun (WGS) entry which is preliminary data.</text>
</comment>
<dbReference type="STRING" id="188477.A0A433SZ62"/>
<proteinExistence type="predicted"/>
<dbReference type="Pfam" id="PF13899">
    <property type="entry name" value="Thioredoxin_7"/>
    <property type="match status" value="1"/>
</dbReference>
<dbReference type="PANTHER" id="PTHR15337">
    <property type="entry name" value="ANTERIOR GRADIENT PROTEIN-RELATED"/>
    <property type="match status" value="1"/>
</dbReference>
<dbReference type="InterPro" id="IPR036249">
    <property type="entry name" value="Thioredoxin-like_sf"/>
</dbReference>
<dbReference type="EMBL" id="RQTK01000816">
    <property type="protein sequence ID" value="RUS74595.1"/>
    <property type="molecule type" value="Genomic_DNA"/>
</dbReference>
<dbReference type="OrthoDB" id="262308at2759"/>
<protein>
    <recommendedName>
        <fullName evidence="4">Thioredoxin domain-containing protein</fullName>
    </recommendedName>
</protein>
<sequence>MKFVHSAGVLLPRIFKSVNAGDGWNSSLGWVSLDQARVSGKPVMLIVSKPTCPVCRKLKAKLVTHPGIERLSPHFAMVHLHPTELPDDPESEAVFYPDGRYVPRILFFDSDFNFLPEVKGPFRTAYQYFYGEPDNVEISMQNALTILKRRK</sequence>
<reference evidence="2 3" key="1">
    <citation type="submission" date="2019-01" db="EMBL/GenBank/DDBJ databases">
        <title>A draft genome assembly of the solar-powered sea slug Elysia chlorotica.</title>
        <authorList>
            <person name="Cai H."/>
            <person name="Li Q."/>
            <person name="Fang X."/>
            <person name="Li J."/>
            <person name="Curtis N.E."/>
            <person name="Altenburger A."/>
            <person name="Shibata T."/>
            <person name="Feng M."/>
            <person name="Maeda T."/>
            <person name="Schwartz J.A."/>
            <person name="Shigenobu S."/>
            <person name="Lundholm N."/>
            <person name="Nishiyama T."/>
            <person name="Yang H."/>
            <person name="Hasebe M."/>
            <person name="Li S."/>
            <person name="Pierce S.K."/>
            <person name="Wang J."/>
        </authorList>
    </citation>
    <scope>NUCLEOTIDE SEQUENCE [LARGE SCALE GENOMIC DNA]</scope>
    <source>
        <strain evidence="2">EC2010</strain>
        <tissue evidence="2">Whole organism of an adult</tissue>
    </source>
</reference>
<evidence type="ECO:0008006" key="4">
    <source>
        <dbReference type="Google" id="ProtNLM"/>
    </source>
</evidence>
<evidence type="ECO:0000313" key="2">
    <source>
        <dbReference type="EMBL" id="RUS74595.1"/>
    </source>
</evidence>
<dbReference type="AlphaFoldDB" id="A0A433SZ62"/>
<dbReference type="InterPro" id="IPR051099">
    <property type="entry name" value="AGR/TXD"/>
</dbReference>
<dbReference type="SUPFAM" id="SSF52833">
    <property type="entry name" value="Thioredoxin-like"/>
    <property type="match status" value="1"/>
</dbReference>
<evidence type="ECO:0000313" key="3">
    <source>
        <dbReference type="Proteomes" id="UP000271974"/>
    </source>
</evidence>